<evidence type="ECO:0000313" key="1">
    <source>
        <dbReference type="EMBL" id="MCI30629.1"/>
    </source>
</evidence>
<dbReference type="Proteomes" id="UP000265520">
    <property type="component" value="Unassembled WGS sequence"/>
</dbReference>
<sequence>MTGGGGGAVAMEDRNLNLFFSSR</sequence>
<organism evidence="1 2">
    <name type="scientific">Trifolium medium</name>
    <dbReference type="NCBI Taxonomy" id="97028"/>
    <lineage>
        <taxon>Eukaryota</taxon>
        <taxon>Viridiplantae</taxon>
        <taxon>Streptophyta</taxon>
        <taxon>Embryophyta</taxon>
        <taxon>Tracheophyta</taxon>
        <taxon>Spermatophyta</taxon>
        <taxon>Magnoliopsida</taxon>
        <taxon>eudicotyledons</taxon>
        <taxon>Gunneridae</taxon>
        <taxon>Pentapetalae</taxon>
        <taxon>rosids</taxon>
        <taxon>fabids</taxon>
        <taxon>Fabales</taxon>
        <taxon>Fabaceae</taxon>
        <taxon>Papilionoideae</taxon>
        <taxon>50 kb inversion clade</taxon>
        <taxon>NPAAA clade</taxon>
        <taxon>Hologalegina</taxon>
        <taxon>IRL clade</taxon>
        <taxon>Trifolieae</taxon>
        <taxon>Trifolium</taxon>
    </lineage>
</organism>
<accession>A0A392R323</accession>
<dbReference type="AlphaFoldDB" id="A0A392R323"/>
<evidence type="ECO:0000313" key="2">
    <source>
        <dbReference type="Proteomes" id="UP000265520"/>
    </source>
</evidence>
<proteinExistence type="predicted"/>
<reference evidence="1 2" key="1">
    <citation type="journal article" date="2018" name="Front. Plant Sci.">
        <title>Red Clover (Trifolium pratense) and Zigzag Clover (T. medium) - A Picture of Genomic Similarities and Differences.</title>
        <authorList>
            <person name="Dluhosova J."/>
            <person name="Istvanek J."/>
            <person name="Nedelnik J."/>
            <person name="Repkova J."/>
        </authorList>
    </citation>
    <scope>NUCLEOTIDE SEQUENCE [LARGE SCALE GENOMIC DNA]</scope>
    <source>
        <strain evidence="2">cv. 10/8</strain>
        <tissue evidence="1">Leaf</tissue>
    </source>
</reference>
<protein>
    <submittedName>
        <fullName evidence="1">Uncharacterized protein</fullName>
    </submittedName>
</protein>
<comment type="caution">
    <text evidence="1">The sequence shown here is derived from an EMBL/GenBank/DDBJ whole genome shotgun (WGS) entry which is preliminary data.</text>
</comment>
<keyword evidence="2" id="KW-1185">Reference proteome</keyword>
<feature type="non-terminal residue" evidence="1">
    <location>
        <position position="23"/>
    </location>
</feature>
<dbReference type="EMBL" id="LXQA010181061">
    <property type="protein sequence ID" value="MCI30629.1"/>
    <property type="molecule type" value="Genomic_DNA"/>
</dbReference>
<name>A0A392R323_9FABA</name>